<evidence type="ECO:0000313" key="2">
    <source>
        <dbReference type="Proteomes" id="UP000268684"/>
    </source>
</evidence>
<evidence type="ECO:0000313" key="1">
    <source>
        <dbReference type="EMBL" id="VBB13379.1"/>
    </source>
</evidence>
<name>A0AAJ5T582_9BURK</name>
<accession>A0AAJ5T582</accession>
<reference evidence="1 2" key="1">
    <citation type="submission" date="2017-11" db="EMBL/GenBank/DDBJ databases">
        <authorList>
            <person name="Seth-Smith MB H."/>
        </authorList>
    </citation>
    <scope>NUCLEOTIDE SEQUENCE [LARGE SCALE GENOMIC DNA]</scope>
    <source>
        <strain evidence="1">E</strain>
    </source>
</reference>
<dbReference type="AlphaFoldDB" id="A0AAJ5T582"/>
<protein>
    <submittedName>
        <fullName evidence="1">Uncharacterized protein</fullName>
    </submittedName>
</protein>
<dbReference type="Proteomes" id="UP000268684">
    <property type="component" value="Chromosome II"/>
</dbReference>
<gene>
    <name evidence="1" type="ORF">BSTAB16_3564</name>
</gene>
<dbReference type="EMBL" id="LR025743">
    <property type="protein sequence ID" value="VBB13379.1"/>
    <property type="molecule type" value="Genomic_DNA"/>
</dbReference>
<sequence>MNFHRLHTEIVPLAGGYLEVACPDMELPELRRHWSIRRLVDWKHVVWC</sequence>
<organism evidence="1 2">
    <name type="scientific">Burkholderia stabilis</name>
    <dbReference type="NCBI Taxonomy" id="95485"/>
    <lineage>
        <taxon>Bacteria</taxon>
        <taxon>Pseudomonadati</taxon>
        <taxon>Pseudomonadota</taxon>
        <taxon>Betaproteobacteria</taxon>
        <taxon>Burkholderiales</taxon>
        <taxon>Burkholderiaceae</taxon>
        <taxon>Burkholderia</taxon>
        <taxon>Burkholderia cepacia complex</taxon>
    </lineage>
</organism>
<keyword evidence="2" id="KW-1185">Reference proteome</keyword>
<dbReference type="RefSeq" id="WP_163012891.1">
    <property type="nucleotide sequence ID" value="NZ_LR025743.1"/>
</dbReference>
<dbReference type="GeneID" id="71060082"/>
<proteinExistence type="predicted"/>